<sequence length="49" mass="5684">MVERARGSAYVLEFTSFHEDSKNWGQDSLNRVRVSHSLLLIRVGLMLYT</sequence>
<evidence type="ECO:0000313" key="3">
    <source>
        <dbReference type="Proteomes" id="UP000006727"/>
    </source>
</evidence>
<protein>
    <submittedName>
        <fullName evidence="1 2">Uncharacterized protein</fullName>
    </submittedName>
</protein>
<keyword evidence="3" id="KW-1185">Reference proteome</keyword>
<accession>A0A2K1KVE9</accession>
<dbReference type="Proteomes" id="UP000006727">
    <property type="component" value="Chromosome 3"/>
</dbReference>
<name>A0A2K1KVE9_PHYPA</name>
<dbReference type="EnsemblPlants" id="Pp3c3_21390V3.1">
    <property type="protein sequence ID" value="PAC:32943808.CDS.1"/>
    <property type="gene ID" value="Pp3c3_21390"/>
</dbReference>
<dbReference type="EMBL" id="ABEU02000003">
    <property type="protein sequence ID" value="PNR57759.1"/>
    <property type="molecule type" value="Genomic_DNA"/>
</dbReference>
<evidence type="ECO:0000313" key="2">
    <source>
        <dbReference type="EnsemblPlants" id="PAC:32943808.CDS.1"/>
    </source>
</evidence>
<dbReference type="InParanoid" id="A0A2K1KVE9"/>
<dbReference type="AlphaFoldDB" id="A0A2K1KVE9"/>
<reference evidence="2" key="3">
    <citation type="submission" date="2020-12" db="UniProtKB">
        <authorList>
            <consortium name="EnsemblPlants"/>
        </authorList>
    </citation>
    <scope>IDENTIFICATION</scope>
</reference>
<evidence type="ECO:0000313" key="1">
    <source>
        <dbReference type="EMBL" id="PNR57759.1"/>
    </source>
</evidence>
<gene>
    <name evidence="1" type="ORF">PHYPA_004753</name>
</gene>
<reference evidence="1 3" key="2">
    <citation type="journal article" date="2018" name="Plant J.">
        <title>The Physcomitrella patens chromosome-scale assembly reveals moss genome structure and evolution.</title>
        <authorList>
            <person name="Lang D."/>
            <person name="Ullrich K.K."/>
            <person name="Murat F."/>
            <person name="Fuchs J."/>
            <person name="Jenkins J."/>
            <person name="Haas F.B."/>
            <person name="Piednoel M."/>
            <person name="Gundlach H."/>
            <person name="Van Bel M."/>
            <person name="Meyberg R."/>
            <person name="Vives C."/>
            <person name="Morata J."/>
            <person name="Symeonidi A."/>
            <person name="Hiss M."/>
            <person name="Muchero W."/>
            <person name="Kamisugi Y."/>
            <person name="Saleh O."/>
            <person name="Blanc G."/>
            <person name="Decker E.L."/>
            <person name="van Gessel N."/>
            <person name="Grimwood J."/>
            <person name="Hayes R.D."/>
            <person name="Graham S.W."/>
            <person name="Gunter L.E."/>
            <person name="McDaniel S.F."/>
            <person name="Hoernstein S.N.W."/>
            <person name="Larsson A."/>
            <person name="Li F.W."/>
            <person name="Perroud P.F."/>
            <person name="Phillips J."/>
            <person name="Ranjan P."/>
            <person name="Rokshar D.S."/>
            <person name="Rothfels C.J."/>
            <person name="Schneider L."/>
            <person name="Shu S."/>
            <person name="Stevenson D.W."/>
            <person name="Thummler F."/>
            <person name="Tillich M."/>
            <person name="Villarreal Aguilar J.C."/>
            <person name="Widiez T."/>
            <person name="Wong G.K."/>
            <person name="Wymore A."/>
            <person name="Zhang Y."/>
            <person name="Zimmer A.D."/>
            <person name="Quatrano R.S."/>
            <person name="Mayer K.F.X."/>
            <person name="Goodstein D."/>
            <person name="Casacuberta J.M."/>
            <person name="Vandepoele K."/>
            <person name="Reski R."/>
            <person name="Cuming A.C."/>
            <person name="Tuskan G.A."/>
            <person name="Maumus F."/>
            <person name="Salse J."/>
            <person name="Schmutz J."/>
            <person name="Rensing S.A."/>
        </authorList>
    </citation>
    <scope>NUCLEOTIDE SEQUENCE [LARGE SCALE GENOMIC DNA]</scope>
    <source>
        <strain evidence="2 3">cv. Gransden 2004</strain>
    </source>
</reference>
<reference evidence="1 3" key="1">
    <citation type="journal article" date="2008" name="Science">
        <title>The Physcomitrella genome reveals evolutionary insights into the conquest of land by plants.</title>
        <authorList>
            <person name="Rensing S."/>
            <person name="Lang D."/>
            <person name="Zimmer A."/>
            <person name="Terry A."/>
            <person name="Salamov A."/>
            <person name="Shapiro H."/>
            <person name="Nishiyama T."/>
            <person name="Perroud P.-F."/>
            <person name="Lindquist E."/>
            <person name="Kamisugi Y."/>
            <person name="Tanahashi T."/>
            <person name="Sakakibara K."/>
            <person name="Fujita T."/>
            <person name="Oishi K."/>
            <person name="Shin-I T."/>
            <person name="Kuroki Y."/>
            <person name="Toyoda A."/>
            <person name="Suzuki Y."/>
            <person name="Hashimoto A."/>
            <person name="Yamaguchi K."/>
            <person name="Sugano A."/>
            <person name="Kohara Y."/>
            <person name="Fujiyama A."/>
            <person name="Anterola A."/>
            <person name="Aoki S."/>
            <person name="Ashton N."/>
            <person name="Barbazuk W.B."/>
            <person name="Barker E."/>
            <person name="Bennetzen J."/>
            <person name="Bezanilla M."/>
            <person name="Blankenship R."/>
            <person name="Cho S.H."/>
            <person name="Dutcher S."/>
            <person name="Estelle M."/>
            <person name="Fawcett J.A."/>
            <person name="Gundlach H."/>
            <person name="Hanada K."/>
            <person name="Heyl A."/>
            <person name="Hicks K.A."/>
            <person name="Hugh J."/>
            <person name="Lohr M."/>
            <person name="Mayer K."/>
            <person name="Melkozernov A."/>
            <person name="Murata T."/>
            <person name="Nelson D."/>
            <person name="Pils B."/>
            <person name="Prigge M."/>
            <person name="Reiss B."/>
            <person name="Renner T."/>
            <person name="Rombauts S."/>
            <person name="Rushton P."/>
            <person name="Sanderfoot A."/>
            <person name="Schween G."/>
            <person name="Shiu S.-H."/>
            <person name="Stueber K."/>
            <person name="Theodoulou F.L."/>
            <person name="Tu H."/>
            <person name="Van de Peer Y."/>
            <person name="Verrier P.J."/>
            <person name="Waters E."/>
            <person name="Wood A."/>
            <person name="Yang L."/>
            <person name="Cove D."/>
            <person name="Cuming A."/>
            <person name="Hasebe M."/>
            <person name="Lucas S."/>
            <person name="Mishler D.B."/>
            <person name="Reski R."/>
            <person name="Grigoriev I."/>
            <person name="Quatrano R.S."/>
            <person name="Boore J.L."/>
        </authorList>
    </citation>
    <scope>NUCLEOTIDE SEQUENCE [LARGE SCALE GENOMIC DNA]</scope>
    <source>
        <strain evidence="2 3">cv. Gransden 2004</strain>
    </source>
</reference>
<dbReference type="Gramene" id="Pp3c3_21390V3.1">
    <property type="protein sequence ID" value="PAC:32943808.CDS.1"/>
    <property type="gene ID" value="Pp3c3_21390"/>
</dbReference>
<organism evidence="1">
    <name type="scientific">Physcomitrium patens</name>
    <name type="common">Spreading-leaved earth moss</name>
    <name type="synonym">Physcomitrella patens</name>
    <dbReference type="NCBI Taxonomy" id="3218"/>
    <lineage>
        <taxon>Eukaryota</taxon>
        <taxon>Viridiplantae</taxon>
        <taxon>Streptophyta</taxon>
        <taxon>Embryophyta</taxon>
        <taxon>Bryophyta</taxon>
        <taxon>Bryophytina</taxon>
        <taxon>Bryopsida</taxon>
        <taxon>Funariidae</taxon>
        <taxon>Funariales</taxon>
        <taxon>Funariaceae</taxon>
        <taxon>Physcomitrium</taxon>
    </lineage>
</organism>
<proteinExistence type="predicted"/>